<keyword evidence="1" id="KW-0880">Kelch repeat</keyword>
<keyword evidence="2" id="KW-1185">Reference proteome</keyword>
<accession>A0A7I4XWR0</accession>
<evidence type="ECO:0000313" key="2">
    <source>
        <dbReference type="Proteomes" id="UP000025227"/>
    </source>
</evidence>
<name>A0A7I4XWR0_HAECO</name>
<dbReference type="WBParaSite" id="HCON_00013790-00001">
    <property type="protein sequence ID" value="HCON_00013790-00001"/>
    <property type="gene ID" value="HCON_00013790"/>
</dbReference>
<dbReference type="OrthoDB" id="45365at2759"/>
<dbReference type="InterPro" id="IPR015915">
    <property type="entry name" value="Kelch-typ_b-propeller"/>
</dbReference>
<evidence type="ECO:0000256" key="1">
    <source>
        <dbReference type="ARBA" id="ARBA00022441"/>
    </source>
</evidence>
<dbReference type="Pfam" id="PF01344">
    <property type="entry name" value="Kelch_1"/>
    <property type="match status" value="1"/>
</dbReference>
<dbReference type="Proteomes" id="UP000025227">
    <property type="component" value="Unplaced"/>
</dbReference>
<dbReference type="SUPFAM" id="SSF117281">
    <property type="entry name" value="Kelch motif"/>
    <property type="match status" value="1"/>
</dbReference>
<dbReference type="AlphaFoldDB" id="A0A7I4XWR0"/>
<sequence length="317" mass="35099">MLTRGMTAAVLIVGGCTERDEGGALYSVEELSFRKTPKGIDINKHIVCKLREPRRSPAIFAENNGFLVIGGCQRKGVHTGSAERIRWNQNLLESGDLLHENVIEAKSCSAFTKLDDSTGVLIGGFNRMDCLKSVKLVKLNEPEVSSTSLPDLPFRLKNSAGVNISNSETLLFGGWDESQTMKTVFRVCFTNCNTAYNIKMESILPYAVEGHCCAKHKDYIYVVGGYDGISVVDTIVRYSISDKTSEVLPTRLSTARENHVCEIILDRYLVVMAGWDGRQALDSVEVFEIINESPWILPTGIQFSLCEARIRPVSIPL</sequence>
<proteinExistence type="predicted"/>
<dbReference type="InterPro" id="IPR006652">
    <property type="entry name" value="Kelch_1"/>
</dbReference>
<dbReference type="Gene3D" id="2.120.10.80">
    <property type="entry name" value="Kelch-type beta propeller"/>
    <property type="match status" value="1"/>
</dbReference>
<dbReference type="OMA" id="RENHVCE"/>
<organism evidence="2 3">
    <name type="scientific">Haemonchus contortus</name>
    <name type="common">Barber pole worm</name>
    <dbReference type="NCBI Taxonomy" id="6289"/>
    <lineage>
        <taxon>Eukaryota</taxon>
        <taxon>Metazoa</taxon>
        <taxon>Ecdysozoa</taxon>
        <taxon>Nematoda</taxon>
        <taxon>Chromadorea</taxon>
        <taxon>Rhabditida</taxon>
        <taxon>Rhabditina</taxon>
        <taxon>Rhabditomorpha</taxon>
        <taxon>Strongyloidea</taxon>
        <taxon>Trichostrongylidae</taxon>
        <taxon>Haemonchus</taxon>
    </lineage>
</organism>
<dbReference type="PROSITE" id="PS51257">
    <property type="entry name" value="PROKAR_LIPOPROTEIN"/>
    <property type="match status" value="1"/>
</dbReference>
<evidence type="ECO:0000313" key="3">
    <source>
        <dbReference type="WBParaSite" id="HCON_00013790-00001"/>
    </source>
</evidence>
<reference evidence="3" key="1">
    <citation type="submission" date="2020-12" db="UniProtKB">
        <authorList>
            <consortium name="WormBaseParasite"/>
        </authorList>
    </citation>
    <scope>IDENTIFICATION</scope>
    <source>
        <strain evidence="3">MHco3</strain>
    </source>
</reference>
<protein>
    <submittedName>
        <fullName evidence="3">Kelch repeat protein</fullName>
    </submittedName>
</protein>